<evidence type="ECO:0000256" key="6">
    <source>
        <dbReference type="ARBA" id="ARBA00023180"/>
    </source>
</evidence>
<dbReference type="GO" id="GO:0016301">
    <property type="term" value="F:kinase activity"/>
    <property type="evidence" value="ECO:0007669"/>
    <property type="project" value="UniProtKB-KW"/>
</dbReference>
<evidence type="ECO:0000256" key="4">
    <source>
        <dbReference type="ARBA" id="ARBA00022737"/>
    </source>
</evidence>
<gene>
    <name evidence="7" type="primary">VvCHDh000134_3</name>
    <name evidence="7" type="ORF">CK203_097912</name>
</gene>
<organism evidence="7 8">
    <name type="scientific">Vitis vinifera</name>
    <name type="common">Grape</name>
    <dbReference type="NCBI Taxonomy" id="29760"/>
    <lineage>
        <taxon>Eukaryota</taxon>
        <taxon>Viridiplantae</taxon>
        <taxon>Streptophyta</taxon>
        <taxon>Embryophyta</taxon>
        <taxon>Tracheophyta</taxon>
        <taxon>Spermatophyta</taxon>
        <taxon>Magnoliopsida</taxon>
        <taxon>eudicotyledons</taxon>
        <taxon>Gunneridae</taxon>
        <taxon>Pentapetalae</taxon>
        <taxon>rosids</taxon>
        <taxon>Vitales</taxon>
        <taxon>Vitaceae</taxon>
        <taxon>Viteae</taxon>
        <taxon>Vitis</taxon>
    </lineage>
</organism>
<comment type="subcellular location">
    <subcellularLocation>
        <location evidence="1">Membrane</location>
    </subcellularLocation>
</comment>
<proteinExistence type="predicted"/>
<dbReference type="Proteomes" id="UP000288805">
    <property type="component" value="Unassembled WGS sequence"/>
</dbReference>
<dbReference type="EMBL" id="QGNW01001800">
    <property type="protein sequence ID" value="RVW30373.1"/>
    <property type="molecule type" value="Genomic_DNA"/>
</dbReference>
<keyword evidence="6" id="KW-0325">Glycoprotein</keyword>
<keyword evidence="4" id="KW-0677">Repeat</keyword>
<protein>
    <submittedName>
        <fullName evidence="7">Putative LRR receptor-like serine/threonine-protein kinase</fullName>
    </submittedName>
</protein>
<dbReference type="AlphaFoldDB" id="A0A438D4J9"/>
<dbReference type="SUPFAM" id="SSF52058">
    <property type="entry name" value="L domain-like"/>
    <property type="match status" value="1"/>
</dbReference>
<dbReference type="PANTHER" id="PTHR47988">
    <property type="entry name" value="SOMATIC EMBRYOGENESIS RECEPTOR KINASE 1"/>
    <property type="match status" value="1"/>
</dbReference>
<evidence type="ECO:0000256" key="1">
    <source>
        <dbReference type="ARBA" id="ARBA00004370"/>
    </source>
</evidence>
<sequence>MKNIPKRSYWINFDVYGNLRCKTLLSGNRLSGSLPDELGYLLHLDRLQIDENHISGPVPKSFANLSRIKHLHMNNNSLSGRIPSELSNASTLRHL</sequence>
<dbReference type="Pfam" id="PF00560">
    <property type="entry name" value="LRR_1"/>
    <property type="match status" value="3"/>
</dbReference>
<dbReference type="Gene3D" id="3.80.10.10">
    <property type="entry name" value="Ribonuclease Inhibitor"/>
    <property type="match status" value="1"/>
</dbReference>
<dbReference type="InterPro" id="IPR032675">
    <property type="entry name" value="LRR_dom_sf"/>
</dbReference>
<dbReference type="InterPro" id="IPR001611">
    <property type="entry name" value="Leu-rich_rpt"/>
</dbReference>
<keyword evidence="7" id="KW-0675">Receptor</keyword>
<dbReference type="FunFam" id="3.80.10.10:FF:000041">
    <property type="entry name" value="LRR receptor-like serine/threonine-protein kinase ERECTA"/>
    <property type="match status" value="1"/>
</dbReference>
<evidence type="ECO:0000313" key="8">
    <source>
        <dbReference type="Proteomes" id="UP000288805"/>
    </source>
</evidence>
<keyword evidence="5" id="KW-0472">Membrane</keyword>
<evidence type="ECO:0000256" key="5">
    <source>
        <dbReference type="ARBA" id="ARBA00023136"/>
    </source>
</evidence>
<comment type="caution">
    <text evidence="7">The sequence shown here is derived from an EMBL/GenBank/DDBJ whole genome shotgun (WGS) entry which is preliminary data.</text>
</comment>
<name>A0A438D4J9_VITVI</name>
<accession>A0A438D4J9</accession>
<keyword evidence="2" id="KW-0433">Leucine-rich repeat</keyword>
<keyword evidence="7" id="KW-0808">Transferase</keyword>
<evidence type="ECO:0000313" key="7">
    <source>
        <dbReference type="EMBL" id="RVW30373.1"/>
    </source>
</evidence>
<dbReference type="GO" id="GO:0016020">
    <property type="term" value="C:membrane"/>
    <property type="evidence" value="ECO:0007669"/>
    <property type="project" value="UniProtKB-SubCell"/>
</dbReference>
<evidence type="ECO:0000256" key="3">
    <source>
        <dbReference type="ARBA" id="ARBA00022729"/>
    </source>
</evidence>
<keyword evidence="3" id="KW-0732">Signal</keyword>
<reference evidence="7 8" key="1">
    <citation type="journal article" date="2018" name="PLoS Genet.">
        <title>Population sequencing reveals clonal diversity and ancestral inbreeding in the grapevine cultivar Chardonnay.</title>
        <authorList>
            <person name="Roach M.J."/>
            <person name="Johnson D.L."/>
            <person name="Bohlmann J."/>
            <person name="van Vuuren H.J."/>
            <person name="Jones S.J."/>
            <person name="Pretorius I.S."/>
            <person name="Schmidt S.A."/>
            <person name="Borneman A.R."/>
        </authorList>
    </citation>
    <scope>NUCLEOTIDE SEQUENCE [LARGE SCALE GENOMIC DNA]</scope>
    <source>
        <strain evidence="8">cv. Chardonnay</strain>
        <tissue evidence="7">Leaf</tissue>
    </source>
</reference>
<evidence type="ECO:0000256" key="2">
    <source>
        <dbReference type="ARBA" id="ARBA00022614"/>
    </source>
</evidence>
<keyword evidence="7" id="KW-0418">Kinase</keyword>